<dbReference type="EMBL" id="BMAR01000001">
    <property type="protein sequence ID" value="GFR41212.1"/>
    <property type="molecule type" value="Genomic_DNA"/>
</dbReference>
<name>A0AAD3HHN7_9CHLO</name>
<dbReference type="Gene3D" id="2.60.120.200">
    <property type="match status" value="1"/>
</dbReference>
<sequence>MGCNNGLNTSIWSYELGDGTKYGPYTKGWGNNEIQCYTDNKEDVKVGYDGVLAIHANFHRRGVSCYNPGASNSTRWWTSARLITRGKVAFGIGSSPIKIEARVKVPN</sequence>
<evidence type="ECO:0000313" key="2">
    <source>
        <dbReference type="EMBL" id="GFR41212.1"/>
    </source>
</evidence>
<comment type="similarity">
    <text evidence="1">Belongs to the glycosyl hydrolase 16 family.</text>
</comment>
<protein>
    <submittedName>
        <fullName evidence="2">Uncharacterized protein</fullName>
    </submittedName>
</protein>
<evidence type="ECO:0000256" key="1">
    <source>
        <dbReference type="ARBA" id="ARBA00006865"/>
    </source>
</evidence>
<organism evidence="2 3">
    <name type="scientific">Astrephomene gubernaculifera</name>
    <dbReference type="NCBI Taxonomy" id="47775"/>
    <lineage>
        <taxon>Eukaryota</taxon>
        <taxon>Viridiplantae</taxon>
        <taxon>Chlorophyta</taxon>
        <taxon>core chlorophytes</taxon>
        <taxon>Chlorophyceae</taxon>
        <taxon>CS clade</taxon>
        <taxon>Chlamydomonadales</taxon>
        <taxon>Astrephomenaceae</taxon>
        <taxon>Astrephomene</taxon>
    </lineage>
</organism>
<dbReference type="Proteomes" id="UP001054857">
    <property type="component" value="Unassembled WGS sequence"/>
</dbReference>
<proteinExistence type="inferred from homology"/>
<dbReference type="InterPro" id="IPR013320">
    <property type="entry name" value="ConA-like_dom_sf"/>
</dbReference>
<reference evidence="2 3" key="1">
    <citation type="journal article" date="2021" name="Sci. Rep.">
        <title>Genome sequencing of the multicellular alga Astrephomene provides insights into convergent evolution of germ-soma differentiation.</title>
        <authorList>
            <person name="Yamashita S."/>
            <person name="Yamamoto K."/>
            <person name="Matsuzaki R."/>
            <person name="Suzuki S."/>
            <person name="Yamaguchi H."/>
            <person name="Hirooka S."/>
            <person name="Minakuchi Y."/>
            <person name="Miyagishima S."/>
            <person name="Kawachi M."/>
            <person name="Toyoda A."/>
            <person name="Nozaki H."/>
        </authorList>
    </citation>
    <scope>NUCLEOTIDE SEQUENCE [LARGE SCALE GENOMIC DNA]</scope>
    <source>
        <strain evidence="2 3">NIES-4017</strain>
    </source>
</reference>
<evidence type="ECO:0000313" key="3">
    <source>
        <dbReference type="Proteomes" id="UP001054857"/>
    </source>
</evidence>
<dbReference type="InterPro" id="IPR050546">
    <property type="entry name" value="Glycosyl_Hydrlase_16"/>
</dbReference>
<dbReference type="SUPFAM" id="SSF49899">
    <property type="entry name" value="Concanavalin A-like lectins/glucanases"/>
    <property type="match status" value="1"/>
</dbReference>
<keyword evidence="3" id="KW-1185">Reference proteome</keyword>
<feature type="non-terminal residue" evidence="2">
    <location>
        <position position="107"/>
    </location>
</feature>
<comment type="caution">
    <text evidence="2">The sequence shown here is derived from an EMBL/GenBank/DDBJ whole genome shotgun (WGS) entry which is preliminary data.</text>
</comment>
<dbReference type="PANTHER" id="PTHR10963">
    <property type="entry name" value="GLYCOSYL HYDROLASE-RELATED"/>
    <property type="match status" value="1"/>
</dbReference>
<gene>
    <name evidence="2" type="ORF">Agub_g1883</name>
</gene>
<dbReference type="PANTHER" id="PTHR10963:SF55">
    <property type="entry name" value="GLYCOSIDE HYDROLASE FAMILY 16 PROTEIN"/>
    <property type="match status" value="1"/>
</dbReference>
<accession>A0AAD3HHN7</accession>
<dbReference type="AlphaFoldDB" id="A0AAD3HHN7"/>